<organism evidence="1 2">
    <name type="scientific">Aquimarina addita</name>
    <dbReference type="NCBI Taxonomy" id="870485"/>
    <lineage>
        <taxon>Bacteria</taxon>
        <taxon>Pseudomonadati</taxon>
        <taxon>Bacteroidota</taxon>
        <taxon>Flavobacteriia</taxon>
        <taxon>Flavobacteriales</taxon>
        <taxon>Flavobacteriaceae</taxon>
        <taxon>Aquimarina</taxon>
    </lineage>
</organism>
<proteinExistence type="predicted"/>
<keyword evidence="2" id="KW-1185">Reference proteome</keyword>
<sequence>MENKKALKLIDKILTDLEQSGINTTTLITDLTSLRSYALEQQVPLVVKVLRLTCEHIVENDSFLIPIPDDEPIEENEGEVIEKEETPFDPTESLIYLVSLFKDIKNKMNVMDLGEYRNGLLAS</sequence>
<reference evidence="2" key="1">
    <citation type="journal article" date="2019" name="Int. J. Syst. Evol. Microbiol.">
        <title>The Global Catalogue of Microorganisms (GCM) 10K type strain sequencing project: providing services to taxonomists for standard genome sequencing and annotation.</title>
        <authorList>
            <consortium name="The Broad Institute Genomics Platform"/>
            <consortium name="The Broad Institute Genome Sequencing Center for Infectious Disease"/>
            <person name="Wu L."/>
            <person name="Ma J."/>
        </authorList>
    </citation>
    <scope>NUCLEOTIDE SEQUENCE [LARGE SCALE GENOMIC DNA]</scope>
    <source>
        <strain evidence="2">JCM 17106</strain>
    </source>
</reference>
<name>A0ABP6UWH0_9FLAO</name>
<protein>
    <submittedName>
        <fullName evidence="1">Uncharacterized protein</fullName>
    </submittedName>
</protein>
<evidence type="ECO:0000313" key="1">
    <source>
        <dbReference type="EMBL" id="GAA3520607.1"/>
    </source>
</evidence>
<dbReference type="Proteomes" id="UP001500459">
    <property type="component" value="Unassembled WGS sequence"/>
</dbReference>
<evidence type="ECO:0000313" key="2">
    <source>
        <dbReference type="Proteomes" id="UP001500459"/>
    </source>
</evidence>
<accession>A0ABP6UWH0</accession>
<gene>
    <name evidence="1" type="ORF">GCM10022393_38530</name>
</gene>
<dbReference type="EMBL" id="BAABCW010000024">
    <property type="protein sequence ID" value="GAA3520607.1"/>
    <property type="molecule type" value="Genomic_DNA"/>
</dbReference>
<dbReference type="RefSeq" id="WP_344930253.1">
    <property type="nucleotide sequence ID" value="NZ_BAABCW010000024.1"/>
</dbReference>
<comment type="caution">
    <text evidence="1">The sequence shown here is derived from an EMBL/GenBank/DDBJ whole genome shotgun (WGS) entry which is preliminary data.</text>
</comment>